<evidence type="ECO:0000256" key="5">
    <source>
        <dbReference type="ARBA" id="ARBA00022989"/>
    </source>
</evidence>
<feature type="region of interest" description="Disordered" evidence="13">
    <location>
        <begin position="80"/>
        <end position="110"/>
    </location>
</feature>
<dbReference type="PROSITE" id="PS51371">
    <property type="entry name" value="CBS"/>
    <property type="match status" value="1"/>
</dbReference>
<feature type="transmembrane region" description="Helical" evidence="12">
    <location>
        <begin position="309"/>
        <end position="325"/>
    </location>
</feature>
<keyword evidence="3 12" id="KW-0813">Transport</keyword>
<dbReference type="AlphaFoldDB" id="A0AAP0HIT6"/>
<comment type="subcellular location">
    <subcellularLocation>
        <location evidence="1 12">Membrane</location>
        <topology evidence="1 12">Multi-pass membrane protein</topology>
    </subcellularLocation>
</comment>
<evidence type="ECO:0000256" key="3">
    <source>
        <dbReference type="ARBA" id="ARBA00022448"/>
    </source>
</evidence>
<organism evidence="15 16">
    <name type="scientific">Stephania cephalantha</name>
    <dbReference type="NCBI Taxonomy" id="152367"/>
    <lineage>
        <taxon>Eukaryota</taxon>
        <taxon>Viridiplantae</taxon>
        <taxon>Streptophyta</taxon>
        <taxon>Embryophyta</taxon>
        <taxon>Tracheophyta</taxon>
        <taxon>Spermatophyta</taxon>
        <taxon>Magnoliopsida</taxon>
        <taxon>Ranunculales</taxon>
        <taxon>Menispermaceae</taxon>
        <taxon>Menispermoideae</taxon>
        <taxon>Cissampelideae</taxon>
        <taxon>Stephania</taxon>
    </lineage>
</organism>
<evidence type="ECO:0000256" key="13">
    <source>
        <dbReference type="SAM" id="MobiDB-lite"/>
    </source>
</evidence>
<feature type="transmembrane region" description="Helical" evidence="12">
    <location>
        <begin position="495"/>
        <end position="520"/>
    </location>
</feature>
<reference evidence="15 16" key="1">
    <citation type="submission" date="2024-01" db="EMBL/GenBank/DDBJ databases">
        <title>Genome assemblies of Stephania.</title>
        <authorList>
            <person name="Yang L."/>
        </authorList>
    </citation>
    <scope>NUCLEOTIDE SEQUENCE [LARGE SCALE GENOMIC DNA]</scope>
    <source>
        <strain evidence="15">JXDWG</strain>
        <tissue evidence="15">Leaf</tissue>
    </source>
</reference>
<evidence type="ECO:0000256" key="4">
    <source>
        <dbReference type="ARBA" id="ARBA00022692"/>
    </source>
</evidence>
<keyword evidence="11" id="KW-0129">CBS domain</keyword>
<dbReference type="InterPro" id="IPR014743">
    <property type="entry name" value="Cl-channel_core"/>
</dbReference>
<accession>A0AAP0HIT6</accession>
<keyword evidence="16" id="KW-1185">Reference proteome</keyword>
<dbReference type="SUPFAM" id="SSF81340">
    <property type="entry name" value="Clc chloride channel"/>
    <property type="match status" value="1"/>
</dbReference>
<evidence type="ECO:0000256" key="7">
    <source>
        <dbReference type="ARBA" id="ARBA00023136"/>
    </source>
</evidence>
<dbReference type="GO" id="GO:0034707">
    <property type="term" value="C:chloride channel complex"/>
    <property type="evidence" value="ECO:0007669"/>
    <property type="project" value="UniProtKB-KW"/>
</dbReference>
<proteinExistence type="inferred from homology"/>
<evidence type="ECO:0000313" key="16">
    <source>
        <dbReference type="Proteomes" id="UP001419268"/>
    </source>
</evidence>
<keyword evidence="5 12" id="KW-1133">Transmembrane helix</keyword>
<feature type="transmembrane region" description="Helical" evidence="12">
    <location>
        <begin position="346"/>
        <end position="369"/>
    </location>
</feature>
<gene>
    <name evidence="15" type="ORF">Scep_030651</name>
</gene>
<protein>
    <recommendedName>
        <fullName evidence="12">Chloride channel protein</fullName>
    </recommendedName>
</protein>
<dbReference type="GO" id="GO:0009535">
    <property type="term" value="C:chloroplast thylakoid membrane"/>
    <property type="evidence" value="ECO:0007669"/>
    <property type="project" value="TreeGrafter"/>
</dbReference>
<dbReference type="EMBL" id="JBBNAG010000013">
    <property type="protein sequence ID" value="KAK9084180.1"/>
    <property type="molecule type" value="Genomic_DNA"/>
</dbReference>
<name>A0AAP0HIT6_9MAGN</name>
<feature type="domain" description="CBS" evidence="14">
    <location>
        <begin position="624"/>
        <end position="680"/>
    </location>
</feature>
<dbReference type="Gene3D" id="1.10.3080.10">
    <property type="entry name" value="Clc chloride channel"/>
    <property type="match status" value="1"/>
</dbReference>
<dbReference type="CDD" id="cd00400">
    <property type="entry name" value="Voltage_gated_ClC"/>
    <property type="match status" value="1"/>
</dbReference>
<keyword evidence="10" id="KW-0407">Ion channel</keyword>
<keyword evidence="6 12" id="KW-0406">Ion transport</keyword>
<dbReference type="SUPFAM" id="SSF54631">
    <property type="entry name" value="CBS-domain pair"/>
    <property type="match status" value="1"/>
</dbReference>
<dbReference type="InterPro" id="IPR001807">
    <property type="entry name" value="ClC"/>
</dbReference>
<feature type="transmembrane region" description="Helical" evidence="12">
    <location>
        <begin position="263"/>
        <end position="289"/>
    </location>
</feature>
<dbReference type="SMART" id="SM00116">
    <property type="entry name" value="CBS"/>
    <property type="match status" value="2"/>
</dbReference>
<evidence type="ECO:0000256" key="10">
    <source>
        <dbReference type="ARBA" id="ARBA00023303"/>
    </source>
</evidence>
<feature type="transmembrane region" description="Helical" evidence="12">
    <location>
        <begin position="389"/>
        <end position="409"/>
    </location>
</feature>
<keyword evidence="4 12" id="KW-0812">Transmembrane</keyword>
<dbReference type="Pfam" id="PF00654">
    <property type="entry name" value="Voltage_CLC"/>
    <property type="match status" value="1"/>
</dbReference>
<dbReference type="GO" id="GO:0005254">
    <property type="term" value="F:chloride channel activity"/>
    <property type="evidence" value="ECO:0007669"/>
    <property type="project" value="UniProtKB-UniRule"/>
</dbReference>
<dbReference type="Pfam" id="PF00571">
    <property type="entry name" value="CBS"/>
    <property type="match status" value="1"/>
</dbReference>
<evidence type="ECO:0000256" key="8">
    <source>
        <dbReference type="ARBA" id="ARBA00023173"/>
    </source>
</evidence>
<evidence type="ECO:0000256" key="9">
    <source>
        <dbReference type="ARBA" id="ARBA00023214"/>
    </source>
</evidence>
<evidence type="ECO:0000256" key="12">
    <source>
        <dbReference type="RuleBase" id="RU361221"/>
    </source>
</evidence>
<dbReference type="PRINTS" id="PR00762">
    <property type="entry name" value="CLCHANNEL"/>
</dbReference>
<evidence type="ECO:0000313" key="15">
    <source>
        <dbReference type="EMBL" id="KAK9084180.1"/>
    </source>
</evidence>
<sequence>MGAASCYSWPFSNATTTPTPLPWPIRTRISNLVYCYKKSKQHLFYSSLEQLGGIFGSGSRSTLQCHHGIKSVACSSSSKTRETVGSTKDDKDDEEREECKEENQQLRSSSIELETETDKETLGIVAACIVGLLTGVGVVLFNIAVHEIRDTFWDGIPSRGASWLREEPLEHTWQRVLSVPLCGGIVVSILNYLRSYLDTVHLSKSRFVSNAQAALKPFLKTLAASVTLGTGNSLGPEGPSVEIGASIAKGFSSLLEITNQGRLALVAAGSAAGISSGFNAAVAGCFFAVESVLWPSSADSASLRSTTSMVILSAVLASVVTEVGLGSQPAFKVPDYDFRSPTELPLYLLLGVLCGLVSMALSKCTSYALEAANNFNQASGIPKTLFPVLGSFAVGLMALAYPEILYWGFENVNLLLESQPNTKGQPVELLLQILGAKIVATSLCRASGLVGGYYAPSLFIGAATGMAYGKLAVDTISQFDPIYHLSYLEVASPQAYGLVGMAATLAGVCQVPLTAVLLLFELTGDYRIVLPLLGAVGMSSLIASAQTRKRDASHETPSSRSKTGDDELSTTSSSTSSVPSYGSPFSAFTSDSTDLCEMESSLCLDASSTDFGDLKGRISVSQAMRTRWATVLMNTLLSEAVAVMLAEKQSCSLIVDSKNFLVGVLTLEDIQEFGKSPILINGQAELVVSAIYHMKEGKRRLLWAATPDMSLLAAQSIMNAHGLNQLPVISKDVDSKRSYPVGLLDRECIDLACRIIAMQDFLDLSASGKGQ</sequence>
<dbReference type="PANTHER" id="PTHR43427:SF6">
    <property type="entry name" value="CHLORIDE CHANNEL PROTEIN CLC-E"/>
    <property type="match status" value="1"/>
</dbReference>
<evidence type="ECO:0000256" key="1">
    <source>
        <dbReference type="ARBA" id="ARBA00004141"/>
    </source>
</evidence>
<evidence type="ECO:0000256" key="2">
    <source>
        <dbReference type="ARBA" id="ARBA00009476"/>
    </source>
</evidence>
<dbReference type="CDD" id="cd04592">
    <property type="entry name" value="CBS_pair_voltage-gated_CLC_euk_bac"/>
    <property type="match status" value="1"/>
</dbReference>
<feature type="transmembrane region" description="Helical" evidence="12">
    <location>
        <begin position="122"/>
        <end position="145"/>
    </location>
</feature>
<keyword evidence="9 12" id="KW-0868">Chloride</keyword>
<evidence type="ECO:0000256" key="6">
    <source>
        <dbReference type="ARBA" id="ARBA00023065"/>
    </source>
</evidence>
<comment type="caution">
    <text evidence="12">Lacks conserved residue(s) required for the propagation of feature annotation.</text>
</comment>
<evidence type="ECO:0000259" key="14">
    <source>
        <dbReference type="PROSITE" id="PS51371"/>
    </source>
</evidence>
<dbReference type="PANTHER" id="PTHR43427">
    <property type="entry name" value="CHLORIDE CHANNEL PROTEIN CLC-E"/>
    <property type="match status" value="1"/>
</dbReference>
<dbReference type="InterPro" id="IPR046342">
    <property type="entry name" value="CBS_dom_sf"/>
</dbReference>
<comment type="caution">
    <text evidence="15">The sequence shown here is derived from an EMBL/GenBank/DDBJ whole genome shotgun (WGS) entry which is preliminary data.</text>
</comment>
<feature type="region of interest" description="Disordered" evidence="13">
    <location>
        <begin position="547"/>
        <end position="582"/>
    </location>
</feature>
<comment type="similarity">
    <text evidence="2 12">Belongs to the chloride channel (TC 2.A.49) family.</text>
</comment>
<keyword evidence="8" id="KW-0869">Chloride channel</keyword>
<dbReference type="InterPro" id="IPR000644">
    <property type="entry name" value="CBS_dom"/>
</dbReference>
<evidence type="ECO:0000256" key="11">
    <source>
        <dbReference type="PROSITE-ProRule" id="PRU00703"/>
    </source>
</evidence>
<keyword evidence="7 12" id="KW-0472">Membrane</keyword>
<dbReference type="Gene3D" id="3.10.580.10">
    <property type="entry name" value="CBS-domain"/>
    <property type="match status" value="1"/>
</dbReference>
<dbReference type="InterPro" id="IPR050368">
    <property type="entry name" value="ClC-type_chloride_channel"/>
</dbReference>
<dbReference type="Proteomes" id="UP001419268">
    <property type="component" value="Unassembled WGS sequence"/>
</dbReference>
<feature type="compositionally biased region" description="Basic and acidic residues" evidence="13">
    <location>
        <begin position="80"/>
        <end position="90"/>
    </location>
</feature>